<keyword evidence="2 4" id="KW-0547">Nucleotide-binding</keyword>
<dbReference type="Pfam" id="PF13535">
    <property type="entry name" value="ATP-grasp_4"/>
    <property type="match status" value="1"/>
</dbReference>
<keyword evidence="3 4" id="KW-0067">ATP-binding</keyword>
<dbReference type="Gene3D" id="3.30.470.20">
    <property type="entry name" value="ATP-grasp fold, B domain"/>
    <property type="match status" value="1"/>
</dbReference>
<organism evidence="6 7">
    <name type="scientific">Alicyclobacillus acidoterrestris (strain ATCC 49025 / DSM 3922 / CIP 106132 / NCIMB 13137 / GD3B)</name>
    <dbReference type="NCBI Taxonomy" id="1356854"/>
    <lineage>
        <taxon>Bacteria</taxon>
        <taxon>Bacillati</taxon>
        <taxon>Bacillota</taxon>
        <taxon>Bacilli</taxon>
        <taxon>Bacillales</taxon>
        <taxon>Alicyclobacillaceae</taxon>
        <taxon>Alicyclobacillus</taxon>
    </lineage>
</organism>
<feature type="domain" description="ATP-grasp" evidence="5">
    <location>
        <begin position="50"/>
        <end position="251"/>
    </location>
</feature>
<evidence type="ECO:0000256" key="3">
    <source>
        <dbReference type="ARBA" id="ARBA00022840"/>
    </source>
</evidence>
<reference evidence="7" key="1">
    <citation type="journal article" date="2022" name="G3 (Bethesda)">
        <title>Unveiling the complete genome sequence of Alicyclobacillus acidoterrestris DSM 3922T, a taint-producing strain.</title>
        <authorList>
            <person name="Leonardo I.C."/>
            <person name="Barreto Crespo M.T."/>
            <person name="Gaspar F.B."/>
        </authorList>
    </citation>
    <scope>NUCLEOTIDE SEQUENCE [LARGE SCALE GENOMIC DNA]</scope>
    <source>
        <strain evidence="7">DSM 3922</strain>
    </source>
</reference>
<dbReference type="SUPFAM" id="SSF56059">
    <property type="entry name" value="Glutathione synthetase ATP-binding domain-like"/>
    <property type="match status" value="1"/>
</dbReference>
<dbReference type="EMBL" id="CP080467">
    <property type="protein sequence ID" value="UNO48740.1"/>
    <property type="molecule type" value="Genomic_DNA"/>
</dbReference>
<name>A0A9E6ZQS5_ALIAG</name>
<dbReference type="PANTHER" id="PTHR43585:SF2">
    <property type="entry name" value="ATP-GRASP ENZYME FSQD"/>
    <property type="match status" value="1"/>
</dbReference>
<dbReference type="PROSITE" id="PS50975">
    <property type="entry name" value="ATP_GRASP"/>
    <property type="match status" value="1"/>
</dbReference>
<accession>A0A9E6ZQS5</accession>
<evidence type="ECO:0000256" key="1">
    <source>
        <dbReference type="ARBA" id="ARBA00022598"/>
    </source>
</evidence>
<evidence type="ECO:0000256" key="4">
    <source>
        <dbReference type="PROSITE-ProRule" id="PRU00409"/>
    </source>
</evidence>
<protein>
    <submittedName>
        <fullName evidence="6">ATP-grasp domain-containing protein</fullName>
    </submittedName>
</protein>
<gene>
    <name evidence="6" type="ORF">K1I37_19155</name>
</gene>
<dbReference type="PANTHER" id="PTHR43585">
    <property type="entry name" value="FUMIPYRROLE BIOSYNTHESIS PROTEIN C"/>
    <property type="match status" value="1"/>
</dbReference>
<dbReference type="AlphaFoldDB" id="A0A9E6ZQS5"/>
<proteinExistence type="predicted"/>
<sequence>MTTNDLPSMCPAFDAYLQTDEYAVYLAAEIREYLKVPGLCTADVIKFRDKVLMKKALNGQVRAPRVYGSKDLFENRDLFPIVAKPRSYAGSKGVSILSSKEDLHEYLQANDVIMDDAIESFHEFSMNEVEFEEYVEGSIFHVDGLIFDNEIIFCRASQYLGKLLNYLKGEPVGSVSVGDRREQELWKEFVQQIHDVMRIPDGAFHLEAFLTNEGERVFLEIGARPGGGLIVSTIEKAIGLNLDEAHLQCQLGIIPIINDKSEVHYGWLMYPKEYYAESERRITEVRLPKAMPSSVMWSKVPEVGQSNTGSFSYINNLGSFVFVSEVNSQIYDDIEVLLRDYSVLW</sequence>
<evidence type="ECO:0000313" key="7">
    <source>
        <dbReference type="Proteomes" id="UP000829401"/>
    </source>
</evidence>
<keyword evidence="7" id="KW-1185">Reference proteome</keyword>
<evidence type="ECO:0000259" key="5">
    <source>
        <dbReference type="PROSITE" id="PS50975"/>
    </source>
</evidence>
<dbReference type="InterPro" id="IPR052032">
    <property type="entry name" value="ATP-dep_AA_Ligase"/>
</dbReference>
<keyword evidence="1" id="KW-0436">Ligase</keyword>
<dbReference type="Gene3D" id="3.40.50.20">
    <property type="match status" value="1"/>
</dbReference>
<dbReference type="InterPro" id="IPR011761">
    <property type="entry name" value="ATP-grasp"/>
</dbReference>
<dbReference type="Proteomes" id="UP000829401">
    <property type="component" value="Chromosome"/>
</dbReference>
<evidence type="ECO:0000313" key="6">
    <source>
        <dbReference type="EMBL" id="UNO48740.1"/>
    </source>
</evidence>
<dbReference type="KEGG" id="aaco:K1I37_19155"/>
<evidence type="ECO:0000256" key="2">
    <source>
        <dbReference type="ARBA" id="ARBA00022741"/>
    </source>
</evidence>
<dbReference type="GO" id="GO:0005524">
    <property type="term" value="F:ATP binding"/>
    <property type="evidence" value="ECO:0007669"/>
    <property type="project" value="UniProtKB-UniRule"/>
</dbReference>
<dbReference type="GO" id="GO:0046872">
    <property type="term" value="F:metal ion binding"/>
    <property type="evidence" value="ECO:0007669"/>
    <property type="project" value="InterPro"/>
</dbReference>
<dbReference type="GO" id="GO:0016874">
    <property type="term" value="F:ligase activity"/>
    <property type="evidence" value="ECO:0007669"/>
    <property type="project" value="UniProtKB-KW"/>
</dbReference>